<keyword evidence="10" id="KW-0539">Nucleus</keyword>
<dbReference type="Proteomes" id="UP000694255">
    <property type="component" value="Unassembled WGS sequence"/>
</dbReference>
<keyword evidence="7" id="KW-0963">Cytoplasm</keyword>
<evidence type="ECO:0000256" key="10">
    <source>
        <dbReference type="ARBA" id="ARBA00023242"/>
    </source>
</evidence>
<keyword evidence="14" id="KW-1185">Reference proteome</keyword>
<feature type="domain" description="U-box" evidence="12">
    <location>
        <begin position="992"/>
        <end position="1066"/>
    </location>
</feature>
<gene>
    <name evidence="13" type="ORF">J8A68_003387</name>
</gene>
<comment type="pathway">
    <text evidence="4">Protein modification; protein ubiquitination.</text>
</comment>
<evidence type="ECO:0000259" key="12">
    <source>
        <dbReference type="PROSITE" id="PS51698"/>
    </source>
</evidence>
<dbReference type="Pfam" id="PF10408">
    <property type="entry name" value="Ufd2P_core"/>
    <property type="match status" value="1"/>
</dbReference>
<dbReference type="RefSeq" id="XP_049263310.1">
    <property type="nucleotide sequence ID" value="XM_049407237.1"/>
</dbReference>
<dbReference type="GO" id="GO:0006511">
    <property type="term" value="P:ubiquitin-dependent protein catabolic process"/>
    <property type="evidence" value="ECO:0007669"/>
    <property type="project" value="InterPro"/>
</dbReference>
<dbReference type="InterPro" id="IPR045132">
    <property type="entry name" value="UBE4"/>
</dbReference>
<dbReference type="FunFam" id="3.30.40.10:FF:000055">
    <property type="entry name" value="Ubiquitin conjugation factor e4 a"/>
    <property type="match status" value="1"/>
</dbReference>
<dbReference type="SMART" id="SM00504">
    <property type="entry name" value="Ubox"/>
    <property type="match status" value="1"/>
</dbReference>
<evidence type="ECO:0000313" key="14">
    <source>
        <dbReference type="Proteomes" id="UP000694255"/>
    </source>
</evidence>
<comment type="caution">
    <text evidence="13">The sequence shown here is derived from an EMBL/GenBank/DDBJ whole genome shotgun (WGS) entry which is preliminary data.</text>
</comment>
<evidence type="ECO:0000256" key="1">
    <source>
        <dbReference type="ARBA" id="ARBA00000900"/>
    </source>
</evidence>
<keyword evidence="8" id="KW-0808">Transferase</keyword>
<evidence type="ECO:0000313" key="13">
    <source>
        <dbReference type="EMBL" id="KAG7663077.1"/>
    </source>
</evidence>
<evidence type="ECO:0000256" key="8">
    <source>
        <dbReference type="ARBA" id="ARBA00022679"/>
    </source>
</evidence>
<evidence type="ECO:0000256" key="11">
    <source>
        <dbReference type="SAM" id="MobiDB-lite"/>
    </source>
</evidence>
<evidence type="ECO:0000256" key="3">
    <source>
        <dbReference type="ARBA" id="ARBA00004496"/>
    </source>
</evidence>
<dbReference type="Pfam" id="PF04564">
    <property type="entry name" value="U-box"/>
    <property type="match status" value="1"/>
</dbReference>
<feature type="region of interest" description="Disordered" evidence="11">
    <location>
        <begin position="15"/>
        <end position="74"/>
    </location>
</feature>
<keyword evidence="9" id="KW-0833">Ubl conjugation pathway</keyword>
<dbReference type="PANTHER" id="PTHR13931">
    <property type="entry name" value="UBIQUITINATION FACTOR E4"/>
    <property type="match status" value="1"/>
</dbReference>
<dbReference type="GO" id="GO:0000209">
    <property type="term" value="P:protein polyubiquitination"/>
    <property type="evidence" value="ECO:0007669"/>
    <property type="project" value="TreeGrafter"/>
</dbReference>
<reference evidence="13 14" key="1">
    <citation type="journal article" date="2021" name="DNA Res.">
        <title>Genome analysis of Candida subhashii reveals its hybrid nature and dual mitochondrial genome conformations.</title>
        <authorList>
            <person name="Mixao V."/>
            <person name="Hegedusova E."/>
            <person name="Saus E."/>
            <person name="Pryszcz L.P."/>
            <person name="Cillingova A."/>
            <person name="Nosek J."/>
            <person name="Gabaldon T."/>
        </authorList>
    </citation>
    <scope>NUCLEOTIDE SEQUENCE [LARGE SCALE GENOMIC DNA]</scope>
    <source>
        <strain evidence="13 14">CBS 10753</strain>
    </source>
</reference>
<evidence type="ECO:0000256" key="9">
    <source>
        <dbReference type="ARBA" id="ARBA00022786"/>
    </source>
</evidence>
<evidence type="ECO:0000256" key="7">
    <source>
        <dbReference type="ARBA" id="ARBA00022490"/>
    </source>
</evidence>
<dbReference type="GO" id="GO:0034450">
    <property type="term" value="F:ubiquitin-ubiquitin ligase activity"/>
    <property type="evidence" value="ECO:0007669"/>
    <property type="project" value="InterPro"/>
</dbReference>
<comment type="similarity">
    <text evidence="5">Belongs to the ubiquitin conjugation factor E4 family.</text>
</comment>
<comment type="subcellular location">
    <subcellularLocation>
        <location evidence="3">Cytoplasm</location>
    </subcellularLocation>
    <subcellularLocation>
        <location evidence="2">Nucleus</location>
    </subcellularLocation>
</comment>
<dbReference type="UniPathway" id="UPA00143"/>
<name>A0A8J5UMG7_9ASCO</name>
<dbReference type="CDD" id="cd16657">
    <property type="entry name" value="RING-Ubox_UBE4A"/>
    <property type="match status" value="1"/>
</dbReference>
<dbReference type="GO" id="GO:0005737">
    <property type="term" value="C:cytoplasm"/>
    <property type="evidence" value="ECO:0007669"/>
    <property type="project" value="UniProtKB-SubCell"/>
</dbReference>
<dbReference type="GeneID" id="73470187"/>
<organism evidence="13 14">
    <name type="scientific">[Candida] subhashii</name>
    <dbReference type="NCBI Taxonomy" id="561895"/>
    <lineage>
        <taxon>Eukaryota</taxon>
        <taxon>Fungi</taxon>
        <taxon>Dikarya</taxon>
        <taxon>Ascomycota</taxon>
        <taxon>Saccharomycotina</taxon>
        <taxon>Pichiomycetes</taxon>
        <taxon>Debaryomycetaceae</taxon>
        <taxon>Spathaspora</taxon>
    </lineage>
</organism>
<evidence type="ECO:0000256" key="2">
    <source>
        <dbReference type="ARBA" id="ARBA00004123"/>
    </source>
</evidence>
<dbReference type="GO" id="GO:0005634">
    <property type="term" value="C:nucleus"/>
    <property type="evidence" value="ECO:0007669"/>
    <property type="project" value="UniProtKB-SubCell"/>
</dbReference>
<proteinExistence type="inferred from homology"/>
<dbReference type="OrthoDB" id="20295at2759"/>
<dbReference type="EMBL" id="JAGSYN010000150">
    <property type="protein sequence ID" value="KAG7663077.1"/>
    <property type="molecule type" value="Genomic_DNA"/>
</dbReference>
<feature type="compositionally biased region" description="Low complexity" evidence="11">
    <location>
        <begin position="15"/>
        <end position="61"/>
    </location>
</feature>
<feature type="region of interest" description="Disordered" evidence="11">
    <location>
        <begin position="817"/>
        <end position="841"/>
    </location>
</feature>
<protein>
    <recommendedName>
        <fullName evidence="6">RING-type E3 ubiquitin transferase</fullName>
        <ecNumber evidence="6">2.3.2.27</ecNumber>
    </recommendedName>
</protein>
<dbReference type="AlphaFoldDB" id="A0A8J5UMG7"/>
<evidence type="ECO:0000256" key="5">
    <source>
        <dbReference type="ARBA" id="ARBA00007434"/>
    </source>
</evidence>
<accession>A0A8J5UMG7</accession>
<evidence type="ECO:0000256" key="6">
    <source>
        <dbReference type="ARBA" id="ARBA00012483"/>
    </source>
</evidence>
<dbReference type="PANTHER" id="PTHR13931:SF2">
    <property type="entry name" value="UBIQUITIN CONJUGATION FACTOR E4 B"/>
    <property type="match status" value="1"/>
</dbReference>
<evidence type="ECO:0000256" key="4">
    <source>
        <dbReference type="ARBA" id="ARBA00004906"/>
    </source>
</evidence>
<sequence length="1079" mass="124221">MTDANEIRARRLARLNALAATSNSNTTPPQQPQEQSIDSSQSQQSISISTQSQPSTATTTTDPEKVNEPKTPIENIIPPKVPLIDVSEEDHLSDWITQELEYLFQATLNPDKQKQFIFLNNLSYELKSDPSLRLNEDHIESIFMEILTELGIPTSIAKIPIEYLYLVYHNAFKTKRLIPVKSPFYQQKINFLNKVINFATNYGNICLQVPDMFIKNDIYTSLDFFIRRFADTSSFLIDIIKITIEEDTLLDVLNLLFPYLSGKLYSTNLNERTYLNLVSIFETLVSIKPVAAIFSQITGFQPPSRQNGLDFEHKTLLGPLLRLSPLLDNMATYYFGDNIEQMSPNSISNVYQSIQNEYKVIYERLFSIIDKLIRGSAQTRQDLLIWFGDLVNLSHLRRGSHADFKKLPSDGIMFNISMILIKLSLPILDYPIFPKIDKIDVDYFFKSQLLDIKEESRVNSTIEEANQYYETKRSQITDLSKLPPPNFISDCFNLTLAYLHYGMGGVFIKHDRLKRQIKQEQQRIDMIEQGRSLPNMPGMNPMMISFMRAQLPKMKKSLDQLRAVKHSITAIFSYRILQLDIFDFIVGATTFIVRLIDPSHSYPQEKLSIPIFKVSKVSELDDHDYLKTKTPEPWKYYPEFMVEGIINYCKFSTNFIGCPLVDNQPKLEIFVEFMTVLLRCPELIGNPHMKANLIELLFIGSLPLSNGEPGFISNILASNKLVIDNILYSLLDFYVMVEKTGASSQFYDKFNSRYYISVILEELWKNPLYRHQLTDYSKNNVDFFIRFIARMLNDTTYLLDETFNLLNSIHDYQQELKKRQRGSTPNEELGTTDEELADNLQSSEERAKSYMGLSNKTMELFKLFTKEVPSGFVLPEIVDRLAGMLDYNLSIMVGPKCSNLKVESPEKYDFDPKRILTDLCQIYVNLSSQSKFIIAVARDGRSFNIQYFKKAEQILTTKTYVPQAIITQFSKFATRAEETRIEEANEELELGEVPDEFLDPLMFTIMEDPVILPSSKISIDRATIKAHLLSDSIDPFNRAPLKLEDLVDDVELKRRIGEWKMSRKMQSGGGDGDVEMKDD</sequence>
<dbReference type="GO" id="GO:0036503">
    <property type="term" value="P:ERAD pathway"/>
    <property type="evidence" value="ECO:0007669"/>
    <property type="project" value="InterPro"/>
</dbReference>
<dbReference type="GO" id="GO:0000151">
    <property type="term" value="C:ubiquitin ligase complex"/>
    <property type="evidence" value="ECO:0007669"/>
    <property type="project" value="InterPro"/>
</dbReference>
<dbReference type="PROSITE" id="PS51698">
    <property type="entry name" value="U_BOX"/>
    <property type="match status" value="1"/>
</dbReference>
<dbReference type="InterPro" id="IPR003613">
    <property type="entry name" value="Ubox_domain"/>
</dbReference>
<dbReference type="InterPro" id="IPR019474">
    <property type="entry name" value="Ub_conjug_fac_E4_core"/>
</dbReference>
<dbReference type="EC" id="2.3.2.27" evidence="6"/>
<comment type="catalytic activity">
    <reaction evidence="1">
        <text>S-ubiquitinyl-[E2 ubiquitin-conjugating enzyme]-L-cysteine + [acceptor protein]-L-lysine = [E2 ubiquitin-conjugating enzyme]-L-cysteine + N(6)-ubiquitinyl-[acceptor protein]-L-lysine.</text>
        <dbReference type="EC" id="2.3.2.27"/>
    </reaction>
</comment>